<keyword evidence="6 11" id="KW-0697">Rotamase</keyword>
<feature type="region of interest" description="Disordered" evidence="12">
    <location>
        <begin position="319"/>
        <end position="374"/>
    </location>
</feature>
<evidence type="ECO:0000256" key="9">
    <source>
        <dbReference type="ARBA" id="ARBA00023235"/>
    </source>
</evidence>
<evidence type="ECO:0000256" key="12">
    <source>
        <dbReference type="SAM" id="MobiDB-lite"/>
    </source>
</evidence>
<dbReference type="Pfam" id="PF13616">
    <property type="entry name" value="Rotamase_3"/>
    <property type="match status" value="1"/>
</dbReference>
<comment type="caution">
    <text evidence="13">The sequence shown here is derived from an EMBL/GenBank/DDBJ whole genome shotgun (WGS) entry which is preliminary data.</text>
</comment>
<dbReference type="InterPro" id="IPR046357">
    <property type="entry name" value="PPIase_dom_sf"/>
</dbReference>
<dbReference type="PANTHER" id="PTHR47245">
    <property type="entry name" value="PEPTIDYLPROLYL ISOMERASE"/>
    <property type="match status" value="1"/>
</dbReference>
<dbReference type="EC" id="5.2.1.8" evidence="11"/>
<dbReference type="GO" id="GO:0005886">
    <property type="term" value="C:plasma membrane"/>
    <property type="evidence" value="ECO:0007669"/>
    <property type="project" value="UniProtKB-SubCell"/>
</dbReference>
<evidence type="ECO:0000256" key="4">
    <source>
        <dbReference type="ARBA" id="ARBA00022475"/>
    </source>
</evidence>
<accession>A0A328KLH2</accession>
<feature type="compositionally biased region" description="Basic and acidic residues" evidence="12">
    <location>
        <begin position="335"/>
        <end position="374"/>
    </location>
</feature>
<sequence>MVYLVLDIKKMLDKILKLGSVYKIMKMKKLLLGTAIGSALLIAGCADNPEVASTTAGRIRQDEFYERLKTHQSEQGKFGEIVLQQMLIETILEESYGDQVTDEEIEAEIDKLAEQSGGREKLEELLQQRGQTLQVVKDSVKTNLLLAEAVKDKSEFSEEDVKAYHESQVPEGTKVAHILVKEEDQAKELIKELNDGADFAELAKEHSTDPGSAENGGEYELQSGQMVPEFEQAALQLEEGEMTEEPVKTQFGYHIIKMITKGEVKPFEEVKDEATSDYVQEKLMRDGATINKVLSELIQEANVQIADEDLQNAVAQFIAQPGEEEQVEDPAANEKPAEDQSKEEQSQQDDNKESQDADTKDENKEDKDTEENKE</sequence>
<keyword evidence="8" id="KW-0564">Palmitate</keyword>
<dbReference type="HAMAP" id="MF_01145">
    <property type="entry name" value="Foldase_PrsA"/>
    <property type="match status" value="1"/>
</dbReference>
<evidence type="ECO:0000256" key="2">
    <source>
        <dbReference type="ARBA" id="ARBA00004193"/>
    </source>
</evidence>
<dbReference type="SUPFAM" id="SSF54534">
    <property type="entry name" value="FKBP-like"/>
    <property type="match status" value="1"/>
</dbReference>
<evidence type="ECO:0000256" key="10">
    <source>
        <dbReference type="ARBA" id="ARBA00023288"/>
    </source>
</evidence>
<dbReference type="Proteomes" id="UP000249099">
    <property type="component" value="Unassembled WGS sequence"/>
</dbReference>
<name>A0A328KLH2_9LACT</name>
<dbReference type="GO" id="GO:0006457">
    <property type="term" value="P:protein folding"/>
    <property type="evidence" value="ECO:0007669"/>
    <property type="project" value="UniProtKB-UniRule"/>
</dbReference>
<evidence type="ECO:0000256" key="8">
    <source>
        <dbReference type="ARBA" id="ARBA00023139"/>
    </source>
</evidence>
<dbReference type="EMBL" id="NAQV01000017">
    <property type="protein sequence ID" value="RAN63197.1"/>
    <property type="molecule type" value="Genomic_DNA"/>
</dbReference>
<protein>
    <recommendedName>
        <fullName evidence="11">Foldase protein PrsA</fullName>
        <ecNumber evidence="11">5.2.1.8</ecNumber>
    </recommendedName>
</protein>
<evidence type="ECO:0000256" key="7">
    <source>
        <dbReference type="ARBA" id="ARBA00023136"/>
    </source>
</evidence>
<reference evidence="13 14" key="1">
    <citation type="submission" date="2017-03" db="EMBL/GenBank/DDBJ databases">
        <title>wgs assembly of Dolosigranulum pigrum KPL CDC strains.</title>
        <authorList>
            <person name="Brugger S.D."/>
            <person name="Pettigrew M."/>
            <person name="Kong Y."/>
            <person name="Lemon K.P."/>
        </authorList>
    </citation>
    <scope>NUCLEOTIDE SEQUENCE [LARGE SCALE GENOMIC DNA]</scope>
    <source>
        <strain evidence="13 14">KPL1931_CDC4294-98</strain>
    </source>
</reference>
<evidence type="ECO:0000256" key="6">
    <source>
        <dbReference type="ARBA" id="ARBA00023110"/>
    </source>
</evidence>
<comment type="catalytic activity">
    <reaction evidence="1 11">
        <text>[protein]-peptidylproline (omega=180) = [protein]-peptidylproline (omega=0)</text>
        <dbReference type="Rhea" id="RHEA:16237"/>
        <dbReference type="Rhea" id="RHEA-COMP:10747"/>
        <dbReference type="Rhea" id="RHEA-COMP:10748"/>
        <dbReference type="ChEBI" id="CHEBI:83833"/>
        <dbReference type="ChEBI" id="CHEBI:83834"/>
        <dbReference type="EC" id="5.2.1.8"/>
    </reaction>
</comment>
<evidence type="ECO:0000313" key="14">
    <source>
        <dbReference type="Proteomes" id="UP000249099"/>
    </source>
</evidence>
<evidence type="ECO:0000256" key="5">
    <source>
        <dbReference type="ARBA" id="ARBA00022729"/>
    </source>
</evidence>
<dbReference type="PROSITE" id="PS50198">
    <property type="entry name" value="PPIC_PPIASE_2"/>
    <property type="match status" value="1"/>
</dbReference>
<organism evidence="13 14">
    <name type="scientific">Dolosigranulum pigrum</name>
    <dbReference type="NCBI Taxonomy" id="29394"/>
    <lineage>
        <taxon>Bacteria</taxon>
        <taxon>Bacillati</taxon>
        <taxon>Bacillota</taxon>
        <taxon>Bacilli</taxon>
        <taxon>Lactobacillales</taxon>
        <taxon>Carnobacteriaceae</taxon>
        <taxon>Dolosigranulum</taxon>
    </lineage>
</organism>
<keyword evidence="5 11" id="KW-0732">Signal</keyword>
<dbReference type="AlphaFoldDB" id="A0A328KLH2"/>
<dbReference type="InterPro" id="IPR023059">
    <property type="entry name" value="Foldase_PrsA"/>
</dbReference>
<evidence type="ECO:0000313" key="13">
    <source>
        <dbReference type="EMBL" id="RAN63197.1"/>
    </source>
</evidence>
<comment type="similarity">
    <text evidence="3 11">Belongs to the PrsA family.</text>
</comment>
<evidence type="ECO:0000256" key="3">
    <source>
        <dbReference type="ARBA" id="ARBA00006071"/>
    </source>
</evidence>
<evidence type="ECO:0000256" key="11">
    <source>
        <dbReference type="HAMAP-Rule" id="MF_01145"/>
    </source>
</evidence>
<dbReference type="InterPro" id="IPR027304">
    <property type="entry name" value="Trigger_fact/SurA_dom_sf"/>
</dbReference>
<dbReference type="PANTHER" id="PTHR47245:SF1">
    <property type="entry name" value="FOLDASE PROTEIN PRSA"/>
    <property type="match status" value="1"/>
</dbReference>
<keyword evidence="10" id="KW-0449">Lipoprotein</keyword>
<keyword evidence="7 11" id="KW-0472">Membrane</keyword>
<dbReference type="InterPro" id="IPR050245">
    <property type="entry name" value="PrsA_foldase"/>
</dbReference>
<dbReference type="Gene3D" id="3.10.50.40">
    <property type="match status" value="1"/>
</dbReference>
<comment type="function">
    <text evidence="11">Plays a major role in protein secretion by helping the post-translocational extracellular folding of several secreted proteins.</text>
</comment>
<dbReference type="GO" id="GO:0003755">
    <property type="term" value="F:peptidyl-prolyl cis-trans isomerase activity"/>
    <property type="evidence" value="ECO:0007669"/>
    <property type="project" value="UniProtKB-UniRule"/>
</dbReference>
<proteinExistence type="inferred from homology"/>
<keyword evidence="9 11" id="KW-0413">Isomerase</keyword>
<keyword evidence="4 11" id="KW-1003">Cell membrane</keyword>
<gene>
    <name evidence="11" type="primary">prsA</name>
    <name evidence="13" type="ORF">B8A44_05885</name>
</gene>
<dbReference type="InterPro" id="IPR000297">
    <property type="entry name" value="PPIase_PpiC"/>
</dbReference>
<dbReference type="SUPFAM" id="SSF109998">
    <property type="entry name" value="Triger factor/SurA peptide-binding domain-like"/>
    <property type="match status" value="1"/>
</dbReference>
<comment type="subcellular location">
    <subcellularLocation>
        <location evidence="2">Cell membrane</location>
        <topology evidence="2">Lipid-anchor</topology>
    </subcellularLocation>
</comment>
<evidence type="ECO:0000256" key="1">
    <source>
        <dbReference type="ARBA" id="ARBA00000971"/>
    </source>
</evidence>